<name>A0A9N9IEC9_9GLOM</name>
<dbReference type="Proteomes" id="UP000789570">
    <property type="component" value="Unassembled WGS sequence"/>
</dbReference>
<sequence>ETVNTNSIQRTDVEYEFLVQSTRQNTNLIYIINSEIRMYSCITSMFSASCKHQGAVAMKYHIAIFNFLPSLIPDNRMLYAYVAF</sequence>
<keyword evidence="2" id="KW-1185">Reference proteome</keyword>
<organism evidence="1 2">
    <name type="scientific">Funneliformis caledonium</name>
    <dbReference type="NCBI Taxonomy" id="1117310"/>
    <lineage>
        <taxon>Eukaryota</taxon>
        <taxon>Fungi</taxon>
        <taxon>Fungi incertae sedis</taxon>
        <taxon>Mucoromycota</taxon>
        <taxon>Glomeromycotina</taxon>
        <taxon>Glomeromycetes</taxon>
        <taxon>Glomerales</taxon>
        <taxon>Glomeraceae</taxon>
        <taxon>Funneliformis</taxon>
    </lineage>
</organism>
<accession>A0A9N9IEC9</accession>
<evidence type="ECO:0000313" key="1">
    <source>
        <dbReference type="EMBL" id="CAG8733474.1"/>
    </source>
</evidence>
<proteinExistence type="predicted"/>
<dbReference type="AlphaFoldDB" id="A0A9N9IEC9"/>
<comment type="caution">
    <text evidence="1">The sequence shown here is derived from an EMBL/GenBank/DDBJ whole genome shotgun (WGS) entry which is preliminary data.</text>
</comment>
<feature type="non-terminal residue" evidence="1">
    <location>
        <position position="1"/>
    </location>
</feature>
<dbReference type="OrthoDB" id="2416920at2759"/>
<protein>
    <submittedName>
        <fullName evidence="1">7775_t:CDS:1</fullName>
    </submittedName>
</protein>
<gene>
    <name evidence="1" type="ORF">FCALED_LOCUS15139</name>
</gene>
<reference evidence="1" key="1">
    <citation type="submission" date="2021-06" db="EMBL/GenBank/DDBJ databases">
        <authorList>
            <person name="Kallberg Y."/>
            <person name="Tangrot J."/>
            <person name="Rosling A."/>
        </authorList>
    </citation>
    <scope>NUCLEOTIDE SEQUENCE</scope>
    <source>
        <strain evidence="1">UK204</strain>
    </source>
</reference>
<evidence type="ECO:0000313" key="2">
    <source>
        <dbReference type="Proteomes" id="UP000789570"/>
    </source>
</evidence>
<feature type="non-terminal residue" evidence="1">
    <location>
        <position position="84"/>
    </location>
</feature>
<dbReference type="EMBL" id="CAJVPQ010012871">
    <property type="protein sequence ID" value="CAG8733474.1"/>
    <property type="molecule type" value="Genomic_DNA"/>
</dbReference>